<dbReference type="Pfam" id="PF20167">
    <property type="entry name" value="Transposase_32"/>
    <property type="match status" value="1"/>
</dbReference>
<evidence type="ECO:0000313" key="4">
    <source>
        <dbReference type="Proteomes" id="UP000265520"/>
    </source>
</evidence>
<keyword evidence="4" id="KW-1185">Reference proteome</keyword>
<dbReference type="AlphaFoldDB" id="A0A392N9Y0"/>
<evidence type="ECO:0000259" key="2">
    <source>
        <dbReference type="Pfam" id="PF20167"/>
    </source>
</evidence>
<feature type="region of interest" description="Disordered" evidence="1">
    <location>
        <begin position="1"/>
        <end position="92"/>
    </location>
</feature>
<organism evidence="3 4">
    <name type="scientific">Trifolium medium</name>
    <dbReference type="NCBI Taxonomy" id="97028"/>
    <lineage>
        <taxon>Eukaryota</taxon>
        <taxon>Viridiplantae</taxon>
        <taxon>Streptophyta</taxon>
        <taxon>Embryophyta</taxon>
        <taxon>Tracheophyta</taxon>
        <taxon>Spermatophyta</taxon>
        <taxon>Magnoliopsida</taxon>
        <taxon>eudicotyledons</taxon>
        <taxon>Gunneridae</taxon>
        <taxon>Pentapetalae</taxon>
        <taxon>rosids</taxon>
        <taxon>fabids</taxon>
        <taxon>Fabales</taxon>
        <taxon>Fabaceae</taxon>
        <taxon>Papilionoideae</taxon>
        <taxon>50 kb inversion clade</taxon>
        <taxon>NPAAA clade</taxon>
        <taxon>Hologalegina</taxon>
        <taxon>IRL clade</taxon>
        <taxon>Trifolieae</taxon>
        <taxon>Trifolium</taxon>
    </lineage>
</organism>
<dbReference type="EMBL" id="LXQA010032868">
    <property type="protein sequence ID" value="MCH96647.1"/>
    <property type="molecule type" value="Genomic_DNA"/>
</dbReference>
<proteinExistence type="predicted"/>
<feature type="compositionally biased region" description="Polar residues" evidence="1">
    <location>
        <begin position="1"/>
        <end position="15"/>
    </location>
</feature>
<evidence type="ECO:0000313" key="3">
    <source>
        <dbReference type="EMBL" id="MCH96647.1"/>
    </source>
</evidence>
<accession>A0A392N9Y0</accession>
<dbReference type="InterPro" id="IPR046796">
    <property type="entry name" value="Transposase_32_dom"/>
</dbReference>
<evidence type="ECO:0000256" key="1">
    <source>
        <dbReference type="SAM" id="MobiDB-lite"/>
    </source>
</evidence>
<protein>
    <submittedName>
        <fullName evidence="3">Envelope-like protein</fullName>
    </submittedName>
</protein>
<name>A0A392N9Y0_9FABA</name>
<sequence length="360" mass="39969">RRLRSRTTQPTSSAKVTPVVTKKVNDSSLKPVKYGAKKSWSKIVPPPEQKKNVLKRKSAPSSDSDFEAEKDASSIRPPAKKAMSAKKSAPDNEEFPCDNVSFHLTSYAQRWGIICKRRFALERELGKDILEREDIVGLIKAAGLIKTVWGLGSCYEKLVREFIVNILVGCDNPLSREFQKVFVRGKCVEFSPSIINKALENPDEPHPDIEVSDHVVCKTITANQVKVWPKKQKVPAVKLTQKYAILNRIAAANWVPTRHSSDIATGLGKLIYMIGTGTKFNAGQYIFNQVVQHAKTSVTKQPIAFPTLFCEIILSQHPNIRHDGESSKARESALTIHQKLFSKQHVPDIVGPSNAAAGLI</sequence>
<feature type="non-terminal residue" evidence="3">
    <location>
        <position position="1"/>
    </location>
</feature>
<dbReference type="Proteomes" id="UP000265520">
    <property type="component" value="Unassembled WGS sequence"/>
</dbReference>
<gene>
    <name evidence="3" type="ORF">A2U01_0017635</name>
</gene>
<comment type="caution">
    <text evidence="3">The sequence shown here is derived from an EMBL/GenBank/DDBJ whole genome shotgun (WGS) entry which is preliminary data.</text>
</comment>
<feature type="domain" description="Putative plant transposon protein" evidence="2">
    <location>
        <begin position="152"/>
        <end position="311"/>
    </location>
</feature>
<reference evidence="3 4" key="1">
    <citation type="journal article" date="2018" name="Front. Plant Sci.">
        <title>Red Clover (Trifolium pratense) and Zigzag Clover (T. medium) - A Picture of Genomic Similarities and Differences.</title>
        <authorList>
            <person name="Dluhosova J."/>
            <person name="Istvanek J."/>
            <person name="Nedelnik J."/>
            <person name="Repkova J."/>
        </authorList>
    </citation>
    <scope>NUCLEOTIDE SEQUENCE [LARGE SCALE GENOMIC DNA]</scope>
    <source>
        <strain evidence="4">cv. 10/8</strain>
        <tissue evidence="3">Leaf</tissue>
    </source>
</reference>